<sequence>MQVPVYTNSKALYKNIRLIDLKTVATVSNPNETLTGIVIDFKTQPYETPLHVLTKRDGYGGYSDEGDSNGDAAILG</sequence>
<gene>
    <name evidence="2" type="ORF">ODALV1_LOCUS19654</name>
</gene>
<organism evidence="2 3">
    <name type="scientific">Orchesella dallaii</name>
    <dbReference type="NCBI Taxonomy" id="48710"/>
    <lineage>
        <taxon>Eukaryota</taxon>
        <taxon>Metazoa</taxon>
        <taxon>Ecdysozoa</taxon>
        <taxon>Arthropoda</taxon>
        <taxon>Hexapoda</taxon>
        <taxon>Collembola</taxon>
        <taxon>Entomobryomorpha</taxon>
        <taxon>Entomobryoidea</taxon>
        <taxon>Orchesellidae</taxon>
        <taxon>Orchesellinae</taxon>
        <taxon>Orchesella</taxon>
    </lineage>
</organism>
<evidence type="ECO:0000313" key="2">
    <source>
        <dbReference type="EMBL" id="CAL8122054.1"/>
    </source>
</evidence>
<evidence type="ECO:0000256" key="1">
    <source>
        <dbReference type="SAM" id="MobiDB-lite"/>
    </source>
</evidence>
<dbReference type="Proteomes" id="UP001642540">
    <property type="component" value="Unassembled WGS sequence"/>
</dbReference>
<protein>
    <submittedName>
        <fullName evidence="2">Uncharacterized protein</fullName>
    </submittedName>
</protein>
<dbReference type="EMBL" id="CAXLJM020000067">
    <property type="protein sequence ID" value="CAL8122054.1"/>
    <property type="molecule type" value="Genomic_DNA"/>
</dbReference>
<evidence type="ECO:0000313" key="3">
    <source>
        <dbReference type="Proteomes" id="UP001642540"/>
    </source>
</evidence>
<accession>A0ABP1RAA7</accession>
<keyword evidence="3" id="KW-1185">Reference proteome</keyword>
<feature type="region of interest" description="Disordered" evidence="1">
    <location>
        <begin position="57"/>
        <end position="76"/>
    </location>
</feature>
<proteinExistence type="predicted"/>
<comment type="caution">
    <text evidence="2">The sequence shown here is derived from an EMBL/GenBank/DDBJ whole genome shotgun (WGS) entry which is preliminary data.</text>
</comment>
<name>A0ABP1RAA7_9HEXA</name>
<reference evidence="2 3" key="1">
    <citation type="submission" date="2024-08" db="EMBL/GenBank/DDBJ databases">
        <authorList>
            <person name="Cucini C."/>
            <person name="Frati F."/>
        </authorList>
    </citation>
    <scope>NUCLEOTIDE SEQUENCE [LARGE SCALE GENOMIC DNA]</scope>
</reference>